<proteinExistence type="predicted"/>
<dbReference type="Proteomes" id="UP000712673">
    <property type="component" value="Unassembled WGS sequence"/>
</dbReference>
<protein>
    <submittedName>
        <fullName evidence="2">Uncharacterized protein</fullName>
    </submittedName>
</protein>
<keyword evidence="1" id="KW-0732">Signal</keyword>
<accession>A0A938B1D3</accession>
<feature type="chain" id="PRO_5037458947" evidence="1">
    <location>
        <begin position="24"/>
        <end position="114"/>
    </location>
</feature>
<feature type="signal peptide" evidence="1">
    <location>
        <begin position="1"/>
        <end position="23"/>
    </location>
</feature>
<sequence>MQRKGFILALLVLTFAVTSSAYAVCDQQRLKVVRSEGPTVAGGGIFIYDFAPPTVLPTFYYRFTTSDPEIMNLLNAALVGTRTVRVQGNATTCPTSGTIRNGGVIIRIFVDTYF</sequence>
<comment type="caution">
    <text evidence="2">The sequence shown here is derived from an EMBL/GenBank/DDBJ whole genome shotgun (WGS) entry which is preliminary data.</text>
</comment>
<reference evidence="2" key="1">
    <citation type="submission" date="2019-03" db="EMBL/GenBank/DDBJ databases">
        <title>Lake Tanganyika Metagenome-Assembled Genomes (MAGs).</title>
        <authorList>
            <person name="Tran P."/>
        </authorList>
    </citation>
    <scope>NUCLEOTIDE SEQUENCE</scope>
    <source>
        <strain evidence="2">K_DeepCast_65m_m2_066</strain>
    </source>
</reference>
<organism evidence="2 3">
    <name type="scientific">Tectimicrobiota bacterium</name>
    <dbReference type="NCBI Taxonomy" id="2528274"/>
    <lineage>
        <taxon>Bacteria</taxon>
        <taxon>Pseudomonadati</taxon>
        <taxon>Nitrospinota/Tectimicrobiota group</taxon>
        <taxon>Candidatus Tectimicrobiota</taxon>
    </lineage>
</organism>
<evidence type="ECO:0000256" key="1">
    <source>
        <dbReference type="SAM" id="SignalP"/>
    </source>
</evidence>
<evidence type="ECO:0000313" key="3">
    <source>
        <dbReference type="Proteomes" id="UP000712673"/>
    </source>
</evidence>
<name>A0A938B1D3_UNCTE</name>
<dbReference type="AlphaFoldDB" id="A0A938B1D3"/>
<dbReference type="EMBL" id="VGLS01000054">
    <property type="protein sequence ID" value="MBM3222779.1"/>
    <property type="molecule type" value="Genomic_DNA"/>
</dbReference>
<gene>
    <name evidence="2" type="ORF">FJZ47_03105</name>
</gene>
<evidence type="ECO:0000313" key="2">
    <source>
        <dbReference type="EMBL" id="MBM3222779.1"/>
    </source>
</evidence>